<reference evidence="2 3" key="1">
    <citation type="journal article" date="2014" name="Agronomy (Basel)">
        <title>A Draft Genome Sequence for Ensete ventricosum, the Drought-Tolerant Tree Against Hunger.</title>
        <authorList>
            <person name="Harrison J."/>
            <person name="Moore K.A."/>
            <person name="Paszkiewicz K."/>
            <person name="Jones T."/>
            <person name="Grant M."/>
            <person name="Ambacheew D."/>
            <person name="Muzemil S."/>
            <person name="Studholme D.J."/>
        </authorList>
    </citation>
    <scope>NUCLEOTIDE SEQUENCE [LARGE SCALE GENOMIC DNA]</scope>
</reference>
<dbReference type="EMBL" id="AMZH03005280">
    <property type="protein sequence ID" value="RRT66820.1"/>
    <property type="molecule type" value="Genomic_DNA"/>
</dbReference>
<protein>
    <submittedName>
        <fullName evidence="2">Uncharacterized protein</fullName>
    </submittedName>
</protein>
<dbReference type="InterPro" id="IPR008480">
    <property type="entry name" value="DUF761_pln"/>
</dbReference>
<comment type="caution">
    <text evidence="2">The sequence shown here is derived from an EMBL/GenBank/DDBJ whole genome shotgun (WGS) entry which is preliminary data.</text>
</comment>
<feature type="region of interest" description="Disordered" evidence="1">
    <location>
        <begin position="52"/>
        <end position="85"/>
    </location>
</feature>
<feature type="region of interest" description="Disordered" evidence="1">
    <location>
        <begin position="1"/>
        <end position="21"/>
    </location>
</feature>
<organism evidence="2 3">
    <name type="scientific">Ensete ventricosum</name>
    <name type="common">Abyssinian banana</name>
    <name type="synonym">Musa ensete</name>
    <dbReference type="NCBI Taxonomy" id="4639"/>
    <lineage>
        <taxon>Eukaryota</taxon>
        <taxon>Viridiplantae</taxon>
        <taxon>Streptophyta</taxon>
        <taxon>Embryophyta</taxon>
        <taxon>Tracheophyta</taxon>
        <taxon>Spermatophyta</taxon>
        <taxon>Magnoliopsida</taxon>
        <taxon>Liliopsida</taxon>
        <taxon>Zingiberales</taxon>
        <taxon>Musaceae</taxon>
        <taxon>Ensete</taxon>
    </lineage>
</organism>
<evidence type="ECO:0000313" key="2">
    <source>
        <dbReference type="EMBL" id="RRT66820.1"/>
    </source>
</evidence>
<sequence>MASSKDRDGEMKAKVKERETEVGVAVFCPSPDVNNKAALFIARCHANWKLEKQNSKREERRKQRKLQQGESNVATRQSNDDRLHA</sequence>
<evidence type="ECO:0000256" key="1">
    <source>
        <dbReference type="SAM" id="MobiDB-lite"/>
    </source>
</evidence>
<dbReference type="Pfam" id="PF05553">
    <property type="entry name" value="DUF761"/>
    <property type="match status" value="1"/>
</dbReference>
<name>A0A426ZSA0_ENSVE</name>
<gene>
    <name evidence="2" type="ORF">B296_00039829</name>
</gene>
<proteinExistence type="predicted"/>
<feature type="compositionally biased region" description="Basic and acidic residues" evidence="1">
    <location>
        <begin position="52"/>
        <end position="61"/>
    </location>
</feature>
<accession>A0A426ZSA0</accession>
<dbReference type="Proteomes" id="UP000287651">
    <property type="component" value="Unassembled WGS sequence"/>
</dbReference>
<evidence type="ECO:0000313" key="3">
    <source>
        <dbReference type="Proteomes" id="UP000287651"/>
    </source>
</evidence>
<dbReference type="AlphaFoldDB" id="A0A426ZSA0"/>